<organism evidence="3 4">
    <name type="scientific">Capillimicrobium parvum</name>
    <dbReference type="NCBI Taxonomy" id="2884022"/>
    <lineage>
        <taxon>Bacteria</taxon>
        <taxon>Bacillati</taxon>
        <taxon>Actinomycetota</taxon>
        <taxon>Thermoleophilia</taxon>
        <taxon>Solirubrobacterales</taxon>
        <taxon>Capillimicrobiaceae</taxon>
        <taxon>Capillimicrobium</taxon>
    </lineage>
</organism>
<keyword evidence="2" id="KW-0472">Membrane</keyword>
<feature type="transmembrane region" description="Helical" evidence="2">
    <location>
        <begin position="53"/>
        <end position="71"/>
    </location>
</feature>
<accession>A0A9E6XT57</accession>
<dbReference type="Proteomes" id="UP001162834">
    <property type="component" value="Chromosome"/>
</dbReference>
<protein>
    <submittedName>
        <fullName evidence="3">Uncharacterized protein</fullName>
    </submittedName>
</protein>
<sequence length="88" mass="9673">MIVVGLIHEGDKRPPEEPSRDRSWDVPWRGLGWAAAFGGLMAGVPVVEHRAGGVAGYGVLLGAVTLGAWRLDRWAGRQYWRGLGEHRE</sequence>
<gene>
    <name evidence="3" type="ORF">DSM104329_00532</name>
</gene>
<name>A0A9E6XT57_9ACTN</name>
<evidence type="ECO:0000256" key="2">
    <source>
        <dbReference type="SAM" id="Phobius"/>
    </source>
</evidence>
<keyword evidence="4" id="KW-1185">Reference proteome</keyword>
<proteinExistence type="predicted"/>
<keyword evidence="2" id="KW-0812">Transmembrane</keyword>
<evidence type="ECO:0000256" key="1">
    <source>
        <dbReference type="SAM" id="MobiDB-lite"/>
    </source>
</evidence>
<feature type="transmembrane region" description="Helical" evidence="2">
    <location>
        <begin position="30"/>
        <end position="47"/>
    </location>
</feature>
<reference evidence="3" key="1">
    <citation type="journal article" date="2022" name="Int. J. Syst. Evol. Microbiol.">
        <title>Pseudomonas aegrilactucae sp. nov. and Pseudomonas morbosilactucae sp. nov., pathogens causing bacterial rot of lettuce in Japan.</title>
        <authorList>
            <person name="Sawada H."/>
            <person name="Fujikawa T."/>
            <person name="Satou M."/>
        </authorList>
    </citation>
    <scope>NUCLEOTIDE SEQUENCE</scope>
    <source>
        <strain evidence="3">0166_1</strain>
    </source>
</reference>
<dbReference type="AlphaFoldDB" id="A0A9E6XT57"/>
<dbReference type="EMBL" id="CP087164">
    <property type="protein sequence ID" value="UGS34160.1"/>
    <property type="molecule type" value="Genomic_DNA"/>
</dbReference>
<evidence type="ECO:0000313" key="4">
    <source>
        <dbReference type="Proteomes" id="UP001162834"/>
    </source>
</evidence>
<dbReference type="KEGG" id="sbae:DSM104329_00532"/>
<evidence type="ECO:0000313" key="3">
    <source>
        <dbReference type="EMBL" id="UGS34160.1"/>
    </source>
</evidence>
<keyword evidence="2" id="KW-1133">Transmembrane helix</keyword>
<dbReference type="RefSeq" id="WP_259313849.1">
    <property type="nucleotide sequence ID" value="NZ_CP087164.1"/>
</dbReference>
<feature type="compositionally biased region" description="Basic and acidic residues" evidence="1">
    <location>
        <begin position="8"/>
        <end position="23"/>
    </location>
</feature>
<feature type="region of interest" description="Disordered" evidence="1">
    <location>
        <begin position="1"/>
        <end position="23"/>
    </location>
</feature>